<accession>A0AAD9KR14</accession>
<gene>
    <name evidence="1" type="ORF">NP493_752g00011</name>
</gene>
<keyword evidence="2" id="KW-1185">Reference proteome</keyword>
<comment type="caution">
    <text evidence="1">The sequence shown here is derived from an EMBL/GenBank/DDBJ whole genome shotgun (WGS) entry which is preliminary data.</text>
</comment>
<dbReference type="AlphaFoldDB" id="A0AAD9KR14"/>
<sequence>MVLVVRCPQSDPAHQRFRWIQFVPEVLGPLVVLSLQMLRSVPGLPWLQWFRLCRSFQGSPCRRFGPELPYSRLDPRHQSHLCVQSHLGSRGIPFLPDCRYLP</sequence>
<organism evidence="1 2">
    <name type="scientific">Ridgeia piscesae</name>
    <name type="common">Tubeworm</name>
    <dbReference type="NCBI Taxonomy" id="27915"/>
    <lineage>
        <taxon>Eukaryota</taxon>
        <taxon>Metazoa</taxon>
        <taxon>Spiralia</taxon>
        <taxon>Lophotrochozoa</taxon>
        <taxon>Annelida</taxon>
        <taxon>Polychaeta</taxon>
        <taxon>Sedentaria</taxon>
        <taxon>Canalipalpata</taxon>
        <taxon>Sabellida</taxon>
        <taxon>Siboglinidae</taxon>
        <taxon>Ridgeia</taxon>
    </lineage>
</organism>
<dbReference type="Proteomes" id="UP001209878">
    <property type="component" value="Unassembled WGS sequence"/>
</dbReference>
<proteinExistence type="predicted"/>
<dbReference type="EMBL" id="JAODUO010000752">
    <property type="protein sequence ID" value="KAK2175078.1"/>
    <property type="molecule type" value="Genomic_DNA"/>
</dbReference>
<evidence type="ECO:0000313" key="1">
    <source>
        <dbReference type="EMBL" id="KAK2175078.1"/>
    </source>
</evidence>
<name>A0AAD9KR14_RIDPI</name>
<protein>
    <submittedName>
        <fullName evidence="1">Uncharacterized protein</fullName>
    </submittedName>
</protein>
<reference evidence="1" key="1">
    <citation type="journal article" date="2023" name="Mol. Biol. Evol.">
        <title>Third-Generation Sequencing Reveals the Adaptive Role of the Epigenome in Three Deep-Sea Polychaetes.</title>
        <authorList>
            <person name="Perez M."/>
            <person name="Aroh O."/>
            <person name="Sun Y."/>
            <person name="Lan Y."/>
            <person name="Juniper S.K."/>
            <person name="Young C.R."/>
            <person name="Angers B."/>
            <person name="Qian P.Y."/>
        </authorList>
    </citation>
    <scope>NUCLEOTIDE SEQUENCE</scope>
    <source>
        <strain evidence="1">R07B-5</strain>
    </source>
</reference>
<evidence type="ECO:0000313" key="2">
    <source>
        <dbReference type="Proteomes" id="UP001209878"/>
    </source>
</evidence>